<evidence type="ECO:0000259" key="5">
    <source>
        <dbReference type="PROSITE" id="PS50931"/>
    </source>
</evidence>
<dbReference type="Pfam" id="PF00126">
    <property type="entry name" value="HTH_1"/>
    <property type="match status" value="1"/>
</dbReference>
<dbReference type="AlphaFoldDB" id="A0A512AEP8"/>
<dbReference type="GO" id="GO:0043565">
    <property type="term" value="F:sequence-specific DNA binding"/>
    <property type="evidence" value="ECO:0007669"/>
    <property type="project" value="TreeGrafter"/>
</dbReference>
<gene>
    <name evidence="6" type="ORF">NSE01_00060</name>
</gene>
<sequence length="277" mass="29764">MLRMPLSTVSRKISELEAHLTTQLLVRTPRKLLLTDAGEAFVHTARRLLAELDEAERAASGEYREPIGELLVTAPIAFGKLHILPIVLDFLRAFPKVDVRLVLSDKIIDLAENHVDVAARLGRLPDSGLVGMRVGEVRWITVASPGYLAERGTPATPAALAEHSCLAFEGLHTSRSWRFTGDADGSALAINPRLGVNTADALVEAASNGLGIARMTSYQAAAALRGGQLVEILKPFVGDPIPVHLVHTGPPLVPLKLRAFLDFAAPRLRASLGALPR</sequence>
<dbReference type="EMBL" id="BJYR01000001">
    <property type="protein sequence ID" value="GEN98173.1"/>
    <property type="molecule type" value="Genomic_DNA"/>
</dbReference>
<comment type="caution">
    <text evidence="6">The sequence shown here is derived from an EMBL/GenBank/DDBJ whole genome shotgun (WGS) entry which is preliminary data.</text>
</comment>
<keyword evidence="7" id="KW-1185">Reference proteome</keyword>
<dbReference type="Pfam" id="PF03466">
    <property type="entry name" value="LysR_substrate"/>
    <property type="match status" value="1"/>
</dbReference>
<dbReference type="InterPro" id="IPR036388">
    <property type="entry name" value="WH-like_DNA-bd_sf"/>
</dbReference>
<keyword evidence="2" id="KW-0805">Transcription regulation</keyword>
<dbReference type="InterPro" id="IPR058163">
    <property type="entry name" value="LysR-type_TF_proteobact-type"/>
</dbReference>
<dbReference type="SUPFAM" id="SSF53850">
    <property type="entry name" value="Periplasmic binding protein-like II"/>
    <property type="match status" value="1"/>
</dbReference>
<evidence type="ECO:0000313" key="6">
    <source>
        <dbReference type="EMBL" id="GEN98173.1"/>
    </source>
</evidence>
<comment type="similarity">
    <text evidence="1">Belongs to the LysR transcriptional regulatory family.</text>
</comment>
<dbReference type="CDD" id="cd08471">
    <property type="entry name" value="PBP2_CrgA_like_2"/>
    <property type="match status" value="1"/>
</dbReference>
<proteinExistence type="inferred from homology"/>
<accession>A0A512AEP8</accession>
<keyword evidence="3" id="KW-0238">DNA-binding</keyword>
<evidence type="ECO:0000256" key="2">
    <source>
        <dbReference type="ARBA" id="ARBA00023015"/>
    </source>
</evidence>
<feature type="domain" description="HTH lysR-type" evidence="5">
    <location>
        <begin position="1"/>
        <end position="35"/>
    </location>
</feature>
<reference evidence="6 7" key="1">
    <citation type="submission" date="2019-07" db="EMBL/GenBank/DDBJ databases">
        <title>Whole genome shotgun sequence of Novosphingobium sediminis NBRC 106119.</title>
        <authorList>
            <person name="Hosoyama A."/>
            <person name="Uohara A."/>
            <person name="Ohji S."/>
            <person name="Ichikawa N."/>
        </authorList>
    </citation>
    <scope>NUCLEOTIDE SEQUENCE [LARGE SCALE GENOMIC DNA]</scope>
    <source>
        <strain evidence="6 7">NBRC 106119</strain>
    </source>
</reference>
<dbReference type="InterPro" id="IPR036390">
    <property type="entry name" value="WH_DNA-bd_sf"/>
</dbReference>
<evidence type="ECO:0000256" key="1">
    <source>
        <dbReference type="ARBA" id="ARBA00009437"/>
    </source>
</evidence>
<protein>
    <submittedName>
        <fullName evidence="6">LysR family transcriptional regulator</fullName>
    </submittedName>
</protein>
<evidence type="ECO:0000256" key="3">
    <source>
        <dbReference type="ARBA" id="ARBA00023125"/>
    </source>
</evidence>
<dbReference type="GO" id="GO:0006351">
    <property type="term" value="P:DNA-templated transcription"/>
    <property type="evidence" value="ECO:0007669"/>
    <property type="project" value="TreeGrafter"/>
</dbReference>
<dbReference type="PROSITE" id="PS50931">
    <property type="entry name" value="HTH_LYSR"/>
    <property type="match status" value="1"/>
</dbReference>
<dbReference type="GO" id="GO:0003700">
    <property type="term" value="F:DNA-binding transcription factor activity"/>
    <property type="evidence" value="ECO:0007669"/>
    <property type="project" value="InterPro"/>
</dbReference>
<dbReference type="Gene3D" id="3.40.190.290">
    <property type="match status" value="1"/>
</dbReference>
<name>A0A512AEP8_9SPHN</name>
<dbReference type="SUPFAM" id="SSF46785">
    <property type="entry name" value="Winged helix' DNA-binding domain"/>
    <property type="match status" value="1"/>
</dbReference>
<dbReference type="PANTHER" id="PTHR30537">
    <property type="entry name" value="HTH-TYPE TRANSCRIPTIONAL REGULATOR"/>
    <property type="match status" value="1"/>
</dbReference>
<evidence type="ECO:0000256" key="4">
    <source>
        <dbReference type="ARBA" id="ARBA00023163"/>
    </source>
</evidence>
<dbReference type="InterPro" id="IPR000847">
    <property type="entry name" value="LysR_HTH_N"/>
</dbReference>
<organism evidence="6 7">
    <name type="scientific">Novosphingobium sediminis</name>
    <dbReference type="NCBI Taxonomy" id="707214"/>
    <lineage>
        <taxon>Bacteria</taxon>
        <taxon>Pseudomonadati</taxon>
        <taxon>Pseudomonadota</taxon>
        <taxon>Alphaproteobacteria</taxon>
        <taxon>Sphingomonadales</taxon>
        <taxon>Sphingomonadaceae</taxon>
        <taxon>Novosphingobium</taxon>
    </lineage>
</organism>
<dbReference type="InterPro" id="IPR005119">
    <property type="entry name" value="LysR_subst-bd"/>
</dbReference>
<dbReference type="Gene3D" id="1.10.10.10">
    <property type="entry name" value="Winged helix-like DNA-binding domain superfamily/Winged helix DNA-binding domain"/>
    <property type="match status" value="1"/>
</dbReference>
<keyword evidence="4" id="KW-0804">Transcription</keyword>
<dbReference type="PANTHER" id="PTHR30537:SF5">
    <property type="entry name" value="HTH-TYPE TRANSCRIPTIONAL ACTIVATOR TTDR-RELATED"/>
    <property type="match status" value="1"/>
</dbReference>
<evidence type="ECO:0000313" key="7">
    <source>
        <dbReference type="Proteomes" id="UP000321464"/>
    </source>
</evidence>
<dbReference type="Proteomes" id="UP000321464">
    <property type="component" value="Unassembled WGS sequence"/>
</dbReference>